<dbReference type="AlphaFoldDB" id="A0A344TNR2"/>
<dbReference type="OrthoDB" id="9153272at2"/>
<evidence type="ECO:0000259" key="1">
    <source>
        <dbReference type="Pfam" id="PF18737"/>
    </source>
</evidence>
<evidence type="ECO:0000313" key="3">
    <source>
        <dbReference type="Proteomes" id="UP000251993"/>
    </source>
</evidence>
<dbReference type="Proteomes" id="UP000251993">
    <property type="component" value="Chromosome"/>
</dbReference>
<name>A0A344TNR2_9BACT</name>
<organism evidence="2 3">
    <name type="scientific">Runella rosea</name>
    <dbReference type="NCBI Taxonomy" id="2259595"/>
    <lineage>
        <taxon>Bacteria</taxon>
        <taxon>Pseudomonadati</taxon>
        <taxon>Bacteroidota</taxon>
        <taxon>Cytophagia</taxon>
        <taxon>Cytophagales</taxon>
        <taxon>Spirosomataceae</taxon>
        <taxon>Runella</taxon>
    </lineage>
</organism>
<protein>
    <recommendedName>
        <fullName evidence="1">MAE-28990/MAE-18760-like HEPN domain-containing protein</fullName>
    </recommendedName>
</protein>
<accession>A0A344TNR2</accession>
<gene>
    <name evidence="2" type="ORF">DR864_22285</name>
</gene>
<proteinExistence type="predicted"/>
<feature type="domain" description="MAE-28990/MAE-18760-like HEPN" evidence="1">
    <location>
        <begin position="37"/>
        <end position="216"/>
    </location>
</feature>
<keyword evidence="3" id="KW-1185">Reference proteome</keyword>
<evidence type="ECO:0000313" key="2">
    <source>
        <dbReference type="EMBL" id="AXE20283.1"/>
    </source>
</evidence>
<dbReference type="Pfam" id="PF18737">
    <property type="entry name" value="HEPN_MAE_28990"/>
    <property type="match status" value="1"/>
</dbReference>
<dbReference type="RefSeq" id="WP_114069046.1">
    <property type="nucleotide sequence ID" value="NZ_CP030850.1"/>
</dbReference>
<dbReference type="EMBL" id="CP030850">
    <property type="protein sequence ID" value="AXE20283.1"/>
    <property type="molecule type" value="Genomic_DNA"/>
</dbReference>
<dbReference type="InterPro" id="IPR040788">
    <property type="entry name" value="HEPN_MAE_28990"/>
</dbReference>
<reference evidence="2 3" key="1">
    <citation type="submission" date="2018-07" db="EMBL/GenBank/DDBJ databases">
        <title>Genome sequencing of Runella.</title>
        <authorList>
            <person name="Baek M.-G."/>
            <person name="Yi H."/>
        </authorList>
    </citation>
    <scope>NUCLEOTIDE SEQUENCE [LARGE SCALE GENOMIC DNA]</scope>
    <source>
        <strain evidence="2 3">HYN0085</strain>
    </source>
</reference>
<dbReference type="KEGG" id="run:DR864_22285"/>
<sequence length="219" mass="25323">MMFVDITNESAKRIVEIREHIDFISIHIPKPPITTPRYLNTAKGLIYVQLYGVIEYTIYSTIAKCIYYINQSNCRIDDLQSVILSLALNSQLEALIQVKSKKWDKRFELFSAIHKNISVNIDTDLIPTDGKNITDKQLKTIWETFNLRTPLFHDVSFRGRLQDIVSNRINIAHGNLPASDIGSNVTIDDLRKRLSDVSGFCTYFINSFEEYIQNNNFRK</sequence>